<keyword evidence="2" id="KW-1185">Reference proteome</keyword>
<reference evidence="2" key="1">
    <citation type="journal article" date="2019" name="Int. J. Syst. Evol. Microbiol.">
        <title>The Global Catalogue of Microorganisms (GCM) 10K type strain sequencing project: providing services to taxonomists for standard genome sequencing and annotation.</title>
        <authorList>
            <consortium name="The Broad Institute Genomics Platform"/>
            <consortium name="The Broad Institute Genome Sequencing Center for Infectious Disease"/>
            <person name="Wu L."/>
            <person name="Ma J."/>
        </authorList>
    </citation>
    <scope>NUCLEOTIDE SEQUENCE [LARGE SCALE GENOMIC DNA]</scope>
    <source>
        <strain evidence="2">JCM 18409</strain>
    </source>
</reference>
<protein>
    <submittedName>
        <fullName evidence="1">Uncharacterized protein</fullName>
    </submittedName>
</protein>
<sequence>MRAACPVRGGGGSSGDVGERCDVLAAGVGEWCGWRDPFAAAHGAVPVACHARGEMCGPGSDGAVIQMIP</sequence>
<evidence type="ECO:0000313" key="1">
    <source>
        <dbReference type="EMBL" id="GAA5013152.1"/>
    </source>
</evidence>
<gene>
    <name evidence="1" type="ORF">GCM10023335_35740</name>
</gene>
<dbReference type="Proteomes" id="UP001501759">
    <property type="component" value="Unassembled WGS sequence"/>
</dbReference>
<proteinExistence type="predicted"/>
<name>A0ABP9IYJ3_9ACTN</name>
<evidence type="ECO:0000313" key="2">
    <source>
        <dbReference type="Proteomes" id="UP001501759"/>
    </source>
</evidence>
<dbReference type="EMBL" id="BAABKB010000010">
    <property type="protein sequence ID" value="GAA5013152.1"/>
    <property type="molecule type" value="Genomic_DNA"/>
</dbReference>
<comment type="caution">
    <text evidence="1">The sequence shown here is derived from an EMBL/GenBank/DDBJ whole genome shotgun (WGS) entry which is preliminary data.</text>
</comment>
<organism evidence="1 2">
    <name type="scientific">Streptomyces siamensis</name>
    <dbReference type="NCBI Taxonomy" id="1274986"/>
    <lineage>
        <taxon>Bacteria</taxon>
        <taxon>Bacillati</taxon>
        <taxon>Actinomycetota</taxon>
        <taxon>Actinomycetes</taxon>
        <taxon>Kitasatosporales</taxon>
        <taxon>Streptomycetaceae</taxon>
        <taxon>Streptomyces</taxon>
    </lineage>
</organism>
<accession>A0ABP9IYJ3</accession>